<dbReference type="EMBL" id="JAGQFT020000005">
    <property type="protein sequence ID" value="MBS7457338.1"/>
    <property type="molecule type" value="Genomic_DNA"/>
</dbReference>
<proteinExistence type="predicted"/>
<organism evidence="2">
    <name type="scientific">Coralloluteibacterium stylophorae</name>
    <dbReference type="NCBI Taxonomy" id="1776034"/>
    <lineage>
        <taxon>Bacteria</taxon>
        <taxon>Pseudomonadati</taxon>
        <taxon>Pseudomonadota</taxon>
        <taxon>Gammaproteobacteria</taxon>
        <taxon>Lysobacterales</taxon>
        <taxon>Lysobacteraceae</taxon>
        <taxon>Coralloluteibacterium</taxon>
    </lineage>
</organism>
<dbReference type="AlphaFoldDB" id="A0A8J7VQH5"/>
<feature type="signal peptide" evidence="1">
    <location>
        <begin position="1"/>
        <end position="23"/>
    </location>
</feature>
<evidence type="ECO:0000313" key="2">
    <source>
        <dbReference type="EMBL" id="MBR0560972.1"/>
    </source>
</evidence>
<accession>A0A8J7VQH5</accession>
<name>A0A8J7VQH5_9GAMM</name>
<evidence type="ECO:0008006" key="5">
    <source>
        <dbReference type="Google" id="ProtNLM"/>
    </source>
</evidence>
<reference evidence="2" key="2">
    <citation type="submission" date="2021-04" db="EMBL/GenBank/DDBJ databases">
        <authorList>
            <person name="Karlyshev A.V."/>
        </authorList>
    </citation>
    <scope>NUCLEOTIDE SEQUENCE</scope>
    <source>
        <strain evidence="2">LMG 29479</strain>
    </source>
</reference>
<dbReference type="EMBL" id="JAGQFT010000001">
    <property type="protein sequence ID" value="MBR0560972.1"/>
    <property type="molecule type" value="Genomic_DNA"/>
</dbReference>
<sequence>MHTKRVWTVLLAGVAAAAPWLPAAGDAVEAPTAAEEARLREEYRAYAELPAVQESECRIAVLEVANGPRDAGGAAVEAAEHAMAGYYDALQARLAASEDPVERMMALRLRDMPGRTSSSDDPARSTAIAAEVDVAWTDPVALTHALLMLMASMDDTLQERIGARIRELDPENLVGLLAGLERAASPAAETALLQAVRAGGRMPVHSRSLLRHYVRALAAEPLPPEMRAALETDPNLAPFADIVTPIALWAAHMLPSYQALTRACSKHAVAQDLARAAPCEAIGEALATSGETLIDEFAGMRILLDLAADPDAVRARRRLAEWRMEQFQTLSATGPRRTAALTALQGDSAYDDRTESELMAILLEQAGMAVTPPADWVSPREQREMAP</sequence>
<feature type="chain" id="PRO_5042774111" description="Secreted protein" evidence="1">
    <location>
        <begin position="24"/>
        <end position="387"/>
    </location>
</feature>
<reference evidence="3 4" key="1">
    <citation type="journal article" date="2021" name="Microbiol. Resour. Announc.">
        <title>Draft Genome Sequence of Coralloluteibacterium stylophorae LMG 29479T.</title>
        <authorList>
            <person name="Karlyshev A.V."/>
            <person name="Kudryashova E.B."/>
            <person name="Ariskina E.V."/>
            <person name="Conroy A.P."/>
            <person name="Abidueva E.Y."/>
        </authorList>
    </citation>
    <scope>NUCLEOTIDE SEQUENCE [LARGE SCALE GENOMIC DNA]</scope>
    <source>
        <strain evidence="3 4">LMG 29479</strain>
    </source>
</reference>
<gene>
    <name evidence="2" type="ORF">KB893_00335</name>
    <name evidence="3" type="ORF">KB893_009340</name>
</gene>
<evidence type="ECO:0000256" key="1">
    <source>
        <dbReference type="SAM" id="SignalP"/>
    </source>
</evidence>
<evidence type="ECO:0000313" key="4">
    <source>
        <dbReference type="Proteomes" id="UP000675747"/>
    </source>
</evidence>
<keyword evidence="1" id="KW-0732">Signal</keyword>
<protein>
    <recommendedName>
        <fullName evidence="5">Secreted protein</fullName>
    </recommendedName>
</protein>
<comment type="caution">
    <text evidence="2">The sequence shown here is derived from an EMBL/GenBank/DDBJ whole genome shotgun (WGS) entry which is preliminary data.</text>
</comment>
<dbReference type="RefSeq" id="WP_211924939.1">
    <property type="nucleotide sequence ID" value="NZ_JAGQFT020000005.1"/>
</dbReference>
<dbReference type="Proteomes" id="UP000675747">
    <property type="component" value="Unassembled WGS sequence"/>
</dbReference>
<keyword evidence="4" id="KW-1185">Reference proteome</keyword>
<evidence type="ECO:0000313" key="3">
    <source>
        <dbReference type="EMBL" id="MBS7457338.1"/>
    </source>
</evidence>